<evidence type="ECO:0000256" key="9">
    <source>
        <dbReference type="ARBA" id="ARBA00061931"/>
    </source>
</evidence>
<evidence type="ECO:0000256" key="10">
    <source>
        <dbReference type="PIRNR" id="PIRNR015947"/>
    </source>
</evidence>
<feature type="compositionally biased region" description="Basic and acidic residues" evidence="11">
    <location>
        <begin position="863"/>
        <end position="873"/>
    </location>
</feature>
<dbReference type="SUPFAM" id="SSF48371">
    <property type="entry name" value="ARM repeat"/>
    <property type="match status" value="1"/>
</dbReference>
<proteinExistence type="inferred from homology"/>
<feature type="domain" description="26S proteasome regulatory subunit RPN2 C-terminal" evidence="12">
    <location>
        <begin position="805"/>
        <end position="965"/>
    </location>
</feature>
<gene>
    <name evidence="14" type="ORF">ACH5RR_031767</name>
</gene>
<dbReference type="Pfam" id="PF18004">
    <property type="entry name" value="RPN2_C"/>
    <property type="match status" value="1"/>
</dbReference>
<feature type="compositionally biased region" description="Low complexity" evidence="11">
    <location>
        <begin position="978"/>
        <end position="987"/>
    </location>
</feature>
<keyword evidence="5" id="KW-0832">Ubl conjugation</keyword>
<evidence type="ECO:0000256" key="6">
    <source>
        <dbReference type="ARBA" id="ARBA00022942"/>
    </source>
</evidence>
<evidence type="ECO:0000259" key="13">
    <source>
        <dbReference type="Pfam" id="PF21505"/>
    </source>
</evidence>
<sequence>MATAAAATMVSSAGMLLAMLNESHPQLKQHALANLNAFVDFYWPEISTSVPLIESVYEDEEFDETQRQLAALLASKVFCYLGELNDSLSYALGAGPLFDVSEDTDYVRTILAKAIDEYASFKTKAAESNDEMTKVDPRLEAIVERMLDKCITDGRYQQAVGMAIECRRLDKLEEAVIRSDNIQATLSYCTDVSHNFVNSREYRREVQRLLVKVFQKLPSPDYLSICQLLMFLDEPEDVAGVFEKLLRSENKDDALLAFQIAFDLVENERQAFLLNVRNRLSSPKTEPSVPVQSGSAEPDSSQGNTATSEDVQMTEGSHASEGTVSSADPKEAIYAERLSKIKGILSGETSIQLTLQFLYSHNKSDLLILKTIKQSVEMRNSVCHSATIYANAIMHAGTTVDTFLRENLDWLSRATNWAKFSATAGLGVIHRGHLQQGRSLMAPYLPQSGAGGGGSPYSEGGALYALGLIHANHGEGIKQFLRDSLRSSNVEVIQHGACLGLGLAALGTADEDIFDDIKNVLYTDSAVAGEAAGISMGLLLVGTASEKASEMLAYAHETQHEKIIRGLALGIALTVYGREEEADTLIEQMTRDQDPILRYGGMYALALAYSGTSNNKAIRQLLHFAVSDVSDDVRRTAVLALGFVLYNDPEQTPRIVSLLSESYNPHVRYGAALAVGISCAGTGLSEAISLLEPLTSDVVDFVRQGALIAMAMVMVQITEASDSRVGAFRRQLEKIILDKHEDTMSKMGAILASGILDAGGRNVTIKLLSKTKHDKITAVVGLAVFSQFWYWYPLTYFISLSFSPTAFVGLNYDLKVPRFEFLSHAKPSLFEYPKPTTVSTTTSTVKLPTAVLSTSARAKARASKKEAEQKAIADKASGAELASGSGNSGKAKSSEKDGESMQVDGAAEKKSEPEPTFEILTNPARVVPAQEKFVKFMEDSRYVPVKLAPSGLVLLKDLRPTEPEVLSLTDAPSSVPNAGASSAAQQGTGPAMAVDEEPPPPQAFEYTA</sequence>
<keyword evidence="3" id="KW-0597">Phosphoprotein</keyword>
<feature type="compositionally biased region" description="Low complexity" evidence="11">
    <location>
        <begin position="882"/>
        <end position="891"/>
    </location>
</feature>
<dbReference type="EMBL" id="JBJUIK010000013">
    <property type="protein sequence ID" value="KAL3506385.1"/>
    <property type="molecule type" value="Genomic_DNA"/>
</dbReference>
<comment type="function">
    <text evidence="8">Acts as a regulatory subunit of the 26 proteasome which is involved in the ATP-dependent degradation of ubiquitinated proteins.</text>
</comment>
<feature type="region of interest" description="Disordered" evidence="11">
    <location>
        <begin position="863"/>
        <end position="919"/>
    </location>
</feature>
<evidence type="ECO:0000259" key="12">
    <source>
        <dbReference type="Pfam" id="PF18004"/>
    </source>
</evidence>
<keyword evidence="7" id="KW-0007">Acetylation</keyword>
<organism evidence="14 15">
    <name type="scientific">Cinchona calisaya</name>
    <dbReference type="NCBI Taxonomy" id="153742"/>
    <lineage>
        <taxon>Eukaryota</taxon>
        <taxon>Viridiplantae</taxon>
        <taxon>Streptophyta</taxon>
        <taxon>Embryophyta</taxon>
        <taxon>Tracheophyta</taxon>
        <taxon>Spermatophyta</taxon>
        <taxon>Magnoliopsida</taxon>
        <taxon>eudicotyledons</taxon>
        <taxon>Gunneridae</taxon>
        <taxon>Pentapetalae</taxon>
        <taxon>asterids</taxon>
        <taxon>lamiids</taxon>
        <taxon>Gentianales</taxon>
        <taxon>Rubiaceae</taxon>
        <taxon>Cinchonoideae</taxon>
        <taxon>Cinchoneae</taxon>
        <taxon>Cinchona</taxon>
    </lineage>
</organism>
<feature type="compositionally biased region" description="Polar residues" evidence="11">
    <location>
        <begin position="281"/>
        <end position="326"/>
    </location>
</feature>
<evidence type="ECO:0000256" key="1">
    <source>
        <dbReference type="ARBA" id="ARBA00006308"/>
    </source>
</evidence>
<feature type="domain" description="26S proteasome non-ATPase regulatory subunit 1/RPN2 N-terminal" evidence="13">
    <location>
        <begin position="12"/>
        <end position="287"/>
    </location>
</feature>
<keyword evidence="6 10" id="KW-0647">Proteasome</keyword>
<dbReference type="Gene3D" id="1.25.10.10">
    <property type="entry name" value="Leucine-rich Repeat Variant"/>
    <property type="match status" value="1"/>
</dbReference>
<comment type="similarity">
    <text evidence="1 10">Belongs to the proteasome subunit S1 family.</text>
</comment>
<evidence type="ECO:0000256" key="4">
    <source>
        <dbReference type="ARBA" id="ARBA00022737"/>
    </source>
</evidence>
<comment type="function">
    <text evidence="10">Acts as a regulatory subunit of the 26S proteasome which is involved in the ATP-dependent degradation of ubiquitinated proteins.</text>
</comment>
<evidence type="ECO:0000256" key="2">
    <source>
        <dbReference type="ARBA" id="ARBA00022499"/>
    </source>
</evidence>
<dbReference type="InterPro" id="IPR016024">
    <property type="entry name" value="ARM-type_fold"/>
</dbReference>
<dbReference type="PANTHER" id="PTHR10943">
    <property type="entry name" value="26S PROTEASOME NON-ATPASE REGULATORY SUBUNIT"/>
    <property type="match status" value="1"/>
</dbReference>
<accession>A0ABD2YJL6</accession>
<dbReference type="InterPro" id="IPR040623">
    <property type="entry name" value="RPN2_C"/>
</dbReference>
<dbReference type="Proteomes" id="UP001630127">
    <property type="component" value="Unassembled WGS sequence"/>
</dbReference>
<evidence type="ECO:0000313" key="15">
    <source>
        <dbReference type="Proteomes" id="UP001630127"/>
    </source>
</evidence>
<reference evidence="14 15" key="1">
    <citation type="submission" date="2024-11" db="EMBL/GenBank/DDBJ databases">
        <title>A near-complete genome assembly of Cinchona calisaya.</title>
        <authorList>
            <person name="Lian D.C."/>
            <person name="Zhao X.W."/>
            <person name="Wei L."/>
        </authorList>
    </citation>
    <scope>NUCLEOTIDE SEQUENCE [LARGE SCALE GENOMIC DNA]</scope>
    <source>
        <tissue evidence="14">Nenye</tissue>
    </source>
</reference>
<evidence type="ECO:0000313" key="14">
    <source>
        <dbReference type="EMBL" id="KAL3506385.1"/>
    </source>
</evidence>
<name>A0ABD2YJL6_9GENT</name>
<keyword evidence="2" id="KW-1017">Isopeptide bond</keyword>
<dbReference type="GO" id="GO:0030234">
    <property type="term" value="F:enzyme regulator activity"/>
    <property type="evidence" value="ECO:0007669"/>
    <property type="project" value="UniProtKB-UniRule"/>
</dbReference>
<evidence type="ECO:0000256" key="5">
    <source>
        <dbReference type="ARBA" id="ARBA00022843"/>
    </source>
</evidence>
<dbReference type="InterPro" id="IPR048570">
    <property type="entry name" value="PSMD1_RPN2_N"/>
</dbReference>
<dbReference type="InterPro" id="IPR016642">
    <property type="entry name" value="26S_Psome_Rpn2"/>
</dbReference>
<keyword evidence="4" id="KW-0677">Repeat</keyword>
<dbReference type="InterPro" id="IPR011989">
    <property type="entry name" value="ARM-like"/>
</dbReference>
<evidence type="ECO:0000256" key="11">
    <source>
        <dbReference type="SAM" id="MobiDB-lite"/>
    </source>
</evidence>
<dbReference type="Pfam" id="PF01851">
    <property type="entry name" value="PC_rep"/>
    <property type="match status" value="1"/>
</dbReference>
<feature type="region of interest" description="Disordered" evidence="11">
    <location>
        <begin position="965"/>
        <end position="1008"/>
    </location>
</feature>
<evidence type="ECO:0000256" key="8">
    <source>
        <dbReference type="ARBA" id="ARBA00057191"/>
    </source>
</evidence>
<evidence type="ECO:0000256" key="7">
    <source>
        <dbReference type="ARBA" id="ARBA00022990"/>
    </source>
</evidence>
<dbReference type="GO" id="GO:0042176">
    <property type="term" value="P:regulation of protein catabolic process"/>
    <property type="evidence" value="ECO:0007669"/>
    <property type="project" value="UniProtKB-UniRule"/>
</dbReference>
<feature type="region of interest" description="Disordered" evidence="11">
    <location>
        <begin position="281"/>
        <end position="327"/>
    </location>
</feature>
<dbReference type="GO" id="GO:0008540">
    <property type="term" value="C:proteasome regulatory particle, base subcomplex"/>
    <property type="evidence" value="ECO:0007669"/>
    <property type="project" value="UniProtKB-UniRule"/>
</dbReference>
<comment type="caution">
    <text evidence="14">The sequence shown here is derived from an EMBL/GenBank/DDBJ whole genome shotgun (WGS) entry which is preliminary data.</text>
</comment>
<protein>
    <recommendedName>
        <fullName evidence="10">26S proteasome non-ATPase regulatory subunit 1 homolog</fullName>
    </recommendedName>
</protein>
<dbReference type="Pfam" id="PF21505">
    <property type="entry name" value="RPN2_N"/>
    <property type="match status" value="1"/>
</dbReference>
<dbReference type="PANTHER" id="PTHR10943:SF2">
    <property type="entry name" value="26S PROTEASOME NON-ATPASE REGULATORY SUBUNIT 1"/>
    <property type="match status" value="1"/>
</dbReference>
<dbReference type="FunFam" id="1.25.10.10:FF:000048">
    <property type="entry name" value="26S proteasome non-ATPase regulatory subunit 1 homolog"/>
    <property type="match status" value="1"/>
</dbReference>
<dbReference type="InterPro" id="IPR002015">
    <property type="entry name" value="Proteasome/cyclosome_rpt"/>
</dbReference>
<dbReference type="PIRSF" id="PIRSF015947">
    <property type="entry name" value="26S_Psome_Rpn2"/>
    <property type="match status" value="1"/>
</dbReference>
<dbReference type="Pfam" id="PF13646">
    <property type="entry name" value="HEAT_2"/>
    <property type="match status" value="1"/>
</dbReference>
<keyword evidence="15" id="KW-1185">Reference proteome</keyword>
<comment type="subunit">
    <text evidence="9">Component of the 19S regulatory particle (RP/PA700) base subcomplex of the 26S proteasome. The 26S proteasome is composed of a core protease (CP), known as the 20S proteasome, capped at one or both ends by the 19S regulatory particle (RP/PA700). The RP/PA700 complex is composed of at least 17 different subunits in two subcomplexes, the base and the lid, which form the portions proximal and distal to the 20S proteolytic core, respectively.</text>
</comment>
<dbReference type="AlphaFoldDB" id="A0ABD2YJL6"/>
<evidence type="ECO:0000256" key="3">
    <source>
        <dbReference type="ARBA" id="ARBA00022553"/>
    </source>
</evidence>